<evidence type="ECO:0000259" key="5">
    <source>
        <dbReference type="SMART" id="SM01350"/>
    </source>
</evidence>
<evidence type="ECO:0000313" key="6">
    <source>
        <dbReference type="EMBL" id="VFJ66330.1"/>
    </source>
</evidence>
<dbReference type="NCBIfam" id="TIGR00872">
    <property type="entry name" value="gnd_rel"/>
    <property type="match status" value="1"/>
</dbReference>
<dbReference type="PANTHER" id="PTHR11811">
    <property type="entry name" value="6-PHOSPHOGLUCONATE DEHYDROGENASE"/>
    <property type="match status" value="1"/>
</dbReference>
<sequence>MGGNMVSRLLAAAGITVHVWDRDAGKTREMEQKGARGANNRRQLIARLRVRPRIVWMMLPAGDATEETFGRLLALLETGDIIIDGANSHWQDSVRRHREAARNGIGMLDVGVSGGIIATESGYPLMVGGEEATYRRCLPLFQRLGPPEGTALVGDGGSGHYVKMVHNAIEYGMMQAIAEGFDLLKNGSKVDLDVKRIAHLWNHGSIIESLLLKMVERALEKDHTLAEVAPRVEDSGEGRWCVIDAITNGVPFVSNTHAVNARFQSGITDSFALKLLACMRKEFGGHPVERI</sequence>
<dbReference type="SMART" id="SM01350">
    <property type="entry name" value="6PGD"/>
    <property type="match status" value="1"/>
</dbReference>
<dbReference type="SUPFAM" id="SSF48179">
    <property type="entry name" value="6-phosphogluconate dehydrogenase C-terminal domain-like"/>
    <property type="match status" value="1"/>
</dbReference>
<evidence type="ECO:0000256" key="1">
    <source>
        <dbReference type="ARBA" id="ARBA00004959"/>
    </source>
</evidence>
<reference evidence="6" key="1">
    <citation type="submission" date="2019-02" db="EMBL/GenBank/DDBJ databases">
        <authorList>
            <person name="Gruber-Vodicka R. H."/>
            <person name="Seah K. B. B."/>
        </authorList>
    </citation>
    <scope>NUCLEOTIDE SEQUENCE</scope>
    <source>
        <strain evidence="6">BECK_DK47</strain>
    </source>
</reference>
<dbReference type="SUPFAM" id="SSF51735">
    <property type="entry name" value="NAD(P)-binding Rossmann-fold domains"/>
    <property type="match status" value="1"/>
</dbReference>
<feature type="domain" description="6-phosphogluconate dehydrogenase C-terminal" evidence="5">
    <location>
        <begin position="159"/>
        <end position="291"/>
    </location>
</feature>
<proteinExistence type="inferred from homology"/>
<dbReference type="Gene3D" id="3.40.50.720">
    <property type="entry name" value="NAD(P)-binding Rossmann-like Domain"/>
    <property type="match status" value="1"/>
</dbReference>
<evidence type="ECO:0000256" key="4">
    <source>
        <dbReference type="ARBA" id="ARBA00023064"/>
    </source>
</evidence>
<dbReference type="AlphaFoldDB" id="A0A450TGI0"/>
<dbReference type="PRINTS" id="PR00076">
    <property type="entry name" value="6PGDHDRGNASE"/>
</dbReference>
<dbReference type="Pfam" id="PF00393">
    <property type="entry name" value="6PGD"/>
    <property type="match status" value="1"/>
</dbReference>
<dbReference type="GO" id="GO:0019521">
    <property type="term" value="P:D-gluconate metabolic process"/>
    <property type="evidence" value="ECO:0007669"/>
    <property type="project" value="UniProtKB-KW"/>
</dbReference>
<accession>A0A450TGI0</accession>
<dbReference type="InterPro" id="IPR006115">
    <property type="entry name" value="6PGDH_NADP-bd"/>
</dbReference>
<dbReference type="Gene3D" id="1.10.1040.10">
    <property type="entry name" value="N-(1-d-carboxylethyl)-l-norvaline Dehydrogenase, domain 2"/>
    <property type="match status" value="1"/>
</dbReference>
<comment type="pathway">
    <text evidence="1">Carbohydrate degradation; pentose phosphate pathway.</text>
</comment>
<dbReference type="GO" id="GO:0050661">
    <property type="term" value="F:NADP binding"/>
    <property type="evidence" value="ECO:0007669"/>
    <property type="project" value="InterPro"/>
</dbReference>
<dbReference type="InterPro" id="IPR008927">
    <property type="entry name" value="6-PGluconate_DH-like_C_sf"/>
</dbReference>
<protein>
    <submittedName>
        <fullName evidence="6">6-phosphogluconate dehydrogenase (Decarboxylating)</fullName>
    </submittedName>
</protein>
<comment type="similarity">
    <text evidence="2">Belongs to the 6-phosphogluconate dehydrogenase family.</text>
</comment>
<name>A0A450TGI0_9GAMM</name>
<dbReference type="InterPro" id="IPR036291">
    <property type="entry name" value="NAD(P)-bd_dom_sf"/>
</dbReference>
<dbReference type="EMBL" id="CAADEX010000166">
    <property type="protein sequence ID" value="VFJ66330.1"/>
    <property type="molecule type" value="Genomic_DNA"/>
</dbReference>
<gene>
    <name evidence="6" type="ORF">BECKDK2373B_GA0170837_11662</name>
</gene>
<evidence type="ECO:0000256" key="3">
    <source>
        <dbReference type="ARBA" id="ARBA00023002"/>
    </source>
</evidence>
<dbReference type="Pfam" id="PF03446">
    <property type="entry name" value="NAD_binding_2"/>
    <property type="match status" value="1"/>
</dbReference>
<evidence type="ECO:0000256" key="2">
    <source>
        <dbReference type="ARBA" id="ARBA00008419"/>
    </source>
</evidence>
<dbReference type="GO" id="GO:0004616">
    <property type="term" value="F:phosphogluconate dehydrogenase (decarboxylating) activity"/>
    <property type="evidence" value="ECO:0007669"/>
    <property type="project" value="InterPro"/>
</dbReference>
<dbReference type="UniPathway" id="UPA00115"/>
<dbReference type="GO" id="GO:0006098">
    <property type="term" value="P:pentose-phosphate shunt"/>
    <property type="evidence" value="ECO:0007669"/>
    <property type="project" value="UniProtKB-UniPathway"/>
</dbReference>
<dbReference type="InterPro" id="IPR006114">
    <property type="entry name" value="6PGDH_C"/>
</dbReference>
<dbReference type="InterPro" id="IPR013328">
    <property type="entry name" value="6PGD_dom2"/>
</dbReference>
<dbReference type="InterPro" id="IPR004849">
    <property type="entry name" value="6DGDH_YqeC"/>
</dbReference>
<dbReference type="NCBIfam" id="NF007161">
    <property type="entry name" value="PRK09599.1"/>
    <property type="match status" value="1"/>
</dbReference>
<keyword evidence="4" id="KW-0311">Gluconate utilization</keyword>
<keyword evidence="3" id="KW-0560">Oxidoreductase</keyword>
<dbReference type="InterPro" id="IPR006183">
    <property type="entry name" value="Pgluconate_DH"/>
</dbReference>
<organism evidence="6">
    <name type="scientific">Candidatus Kentrum sp. DK</name>
    <dbReference type="NCBI Taxonomy" id="2126562"/>
    <lineage>
        <taxon>Bacteria</taxon>
        <taxon>Pseudomonadati</taxon>
        <taxon>Pseudomonadota</taxon>
        <taxon>Gammaproteobacteria</taxon>
        <taxon>Candidatus Kentrum</taxon>
    </lineage>
</organism>